<proteinExistence type="predicted"/>
<organism evidence="1 2">
    <name type="scientific">Rhizophagus clarus</name>
    <dbReference type="NCBI Taxonomy" id="94130"/>
    <lineage>
        <taxon>Eukaryota</taxon>
        <taxon>Fungi</taxon>
        <taxon>Fungi incertae sedis</taxon>
        <taxon>Mucoromycota</taxon>
        <taxon>Glomeromycotina</taxon>
        <taxon>Glomeromycetes</taxon>
        <taxon>Glomerales</taxon>
        <taxon>Glomeraceae</taxon>
        <taxon>Rhizophagus</taxon>
    </lineage>
</organism>
<gene>
    <name evidence="1" type="ORF">RCL2_001136800</name>
</gene>
<evidence type="ECO:0000313" key="1">
    <source>
        <dbReference type="EMBL" id="GES84241.1"/>
    </source>
</evidence>
<sequence>MTINYVCHGYYSRSFAALARYGTSTLNYKILRDDDLFDRNVKYMGTFKATNVKNIQHLNIVLNTNHPGNTKSTELQQLQKYIEKEMKDYSYYTMISKYPTLGHIIEAVEIHGFDD</sequence>
<accession>A0A8H3LEF8</accession>
<dbReference type="AlphaFoldDB" id="A0A8H3LEF8"/>
<dbReference type="Proteomes" id="UP000615446">
    <property type="component" value="Unassembled WGS sequence"/>
</dbReference>
<evidence type="ECO:0000313" key="2">
    <source>
        <dbReference type="Proteomes" id="UP000615446"/>
    </source>
</evidence>
<name>A0A8H3LEF8_9GLOM</name>
<protein>
    <submittedName>
        <fullName evidence="1">Uncharacterized protein</fullName>
    </submittedName>
</protein>
<comment type="caution">
    <text evidence="1">The sequence shown here is derived from an EMBL/GenBank/DDBJ whole genome shotgun (WGS) entry which is preliminary data.</text>
</comment>
<reference evidence="1" key="1">
    <citation type="submission" date="2019-10" db="EMBL/GenBank/DDBJ databases">
        <title>Conservation and host-specific expression of non-tandemly repeated heterogenous ribosome RNA gene in arbuscular mycorrhizal fungi.</title>
        <authorList>
            <person name="Maeda T."/>
            <person name="Kobayashi Y."/>
            <person name="Nakagawa T."/>
            <person name="Ezawa T."/>
            <person name="Yamaguchi K."/>
            <person name="Bino T."/>
            <person name="Nishimoto Y."/>
            <person name="Shigenobu S."/>
            <person name="Kawaguchi M."/>
        </authorList>
    </citation>
    <scope>NUCLEOTIDE SEQUENCE</scope>
    <source>
        <strain evidence="1">HR1</strain>
    </source>
</reference>
<dbReference type="EMBL" id="BLAL01000079">
    <property type="protein sequence ID" value="GES84241.1"/>
    <property type="molecule type" value="Genomic_DNA"/>
</dbReference>